<dbReference type="Pfam" id="PF07885">
    <property type="entry name" value="Ion_trans_2"/>
    <property type="match status" value="1"/>
</dbReference>
<dbReference type="EMBL" id="JBHPBY010000443">
    <property type="protein sequence ID" value="MFC1853196.1"/>
    <property type="molecule type" value="Genomic_DNA"/>
</dbReference>
<protein>
    <submittedName>
        <fullName evidence="4">Potassium channel family protein</fullName>
    </submittedName>
</protein>
<feature type="transmembrane region" description="Helical" evidence="2">
    <location>
        <begin position="52"/>
        <end position="70"/>
    </location>
</feature>
<dbReference type="Pfam" id="PF02080">
    <property type="entry name" value="TrkA_C"/>
    <property type="match status" value="1"/>
</dbReference>
<evidence type="ECO:0000256" key="2">
    <source>
        <dbReference type="SAM" id="Phobius"/>
    </source>
</evidence>
<dbReference type="Gene3D" id="1.10.287.70">
    <property type="match status" value="1"/>
</dbReference>
<comment type="caution">
    <text evidence="4">The sequence shown here is derived from an EMBL/GenBank/DDBJ whole genome shotgun (WGS) entry which is preliminary data.</text>
</comment>
<sequence>MKLLFNEFINLLKQKQERNIRILLKFFLLLALLITFYSMIFHFLMLSEGHEYSWITGFYWTLTVMSTLGFGDITFHTDSGKLFSIIVLLTGVLFLLTLMPFLFIQFLYLPWLESQSRAKAPREVPEDMQGHVILTNFDVIAESLIERFQQYKFDYVIIVPEIQKAIELHDRDYHVVIGEYGDPLTYKRTRVHKAALVIANVNDMVNTNIAFTIREIAPHVPIVTNADMKDSVDILELAGSTHVLQFMNMLGQSLARRVLGSSAQENVIGTIDTLLIAETPAMKTPLVGNTLQQTDFREKTGLTVVGIWERGQFSFPTAQTIITPMTVLLLAGSSEQLERYDQVFG</sequence>
<name>A0ABV6Z419_UNCC1</name>
<gene>
    <name evidence="4" type="ORF">ACFL27_23610</name>
</gene>
<proteinExistence type="predicted"/>
<dbReference type="SUPFAM" id="SSF81324">
    <property type="entry name" value="Voltage-gated potassium channels"/>
    <property type="match status" value="1"/>
</dbReference>
<dbReference type="PANTHER" id="PTHR43833">
    <property type="entry name" value="POTASSIUM CHANNEL PROTEIN 2-RELATED-RELATED"/>
    <property type="match status" value="1"/>
</dbReference>
<comment type="subcellular location">
    <subcellularLocation>
        <location evidence="1">Cell membrane</location>
        <topology evidence="1">Multi-pass membrane protein</topology>
    </subcellularLocation>
</comment>
<feature type="domain" description="RCK C-terminal" evidence="3">
    <location>
        <begin position="262"/>
        <end position="345"/>
    </location>
</feature>
<feature type="transmembrane region" description="Helical" evidence="2">
    <location>
        <begin position="82"/>
        <end position="108"/>
    </location>
</feature>
<evidence type="ECO:0000256" key="1">
    <source>
        <dbReference type="ARBA" id="ARBA00004651"/>
    </source>
</evidence>
<keyword evidence="4" id="KW-0406">Ion transport</keyword>
<dbReference type="Proteomes" id="UP001594351">
    <property type="component" value="Unassembled WGS sequence"/>
</dbReference>
<dbReference type="InterPro" id="IPR036721">
    <property type="entry name" value="RCK_C_sf"/>
</dbReference>
<organism evidence="4 5">
    <name type="scientific">candidate division CSSED10-310 bacterium</name>
    <dbReference type="NCBI Taxonomy" id="2855610"/>
    <lineage>
        <taxon>Bacteria</taxon>
        <taxon>Bacteria division CSSED10-310</taxon>
    </lineage>
</organism>
<dbReference type="InterPro" id="IPR003148">
    <property type="entry name" value="RCK_N"/>
</dbReference>
<dbReference type="InterPro" id="IPR050721">
    <property type="entry name" value="Trk_Ktr_HKT_K-transport"/>
</dbReference>
<dbReference type="InterPro" id="IPR036291">
    <property type="entry name" value="NAD(P)-bd_dom_sf"/>
</dbReference>
<feature type="transmembrane region" description="Helical" evidence="2">
    <location>
        <begin position="22"/>
        <end position="46"/>
    </location>
</feature>
<feature type="non-terminal residue" evidence="4">
    <location>
        <position position="345"/>
    </location>
</feature>
<dbReference type="GO" id="GO:0034220">
    <property type="term" value="P:monoatomic ion transmembrane transport"/>
    <property type="evidence" value="ECO:0007669"/>
    <property type="project" value="UniProtKB-KW"/>
</dbReference>
<dbReference type="SUPFAM" id="SSF51735">
    <property type="entry name" value="NAD(P)-binding Rossmann-fold domains"/>
    <property type="match status" value="1"/>
</dbReference>
<dbReference type="PRINTS" id="PR00169">
    <property type="entry name" value="KCHANNEL"/>
</dbReference>
<dbReference type="InterPro" id="IPR013099">
    <property type="entry name" value="K_chnl_dom"/>
</dbReference>
<evidence type="ECO:0000313" key="5">
    <source>
        <dbReference type="Proteomes" id="UP001594351"/>
    </source>
</evidence>
<dbReference type="PROSITE" id="PS51202">
    <property type="entry name" value="RCK_C"/>
    <property type="match status" value="1"/>
</dbReference>
<keyword evidence="2" id="KW-0812">Transmembrane</keyword>
<keyword evidence="5" id="KW-1185">Reference proteome</keyword>
<dbReference type="Gene3D" id="3.30.70.1450">
    <property type="entry name" value="Regulator of K+ conductance, C-terminal domain"/>
    <property type="match status" value="1"/>
</dbReference>
<accession>A0ABV6Z419</accession>
<evidence type="ECO:0000313" key="4">
    <source>
        <dbReference type="EMBL" id="MFC1853196.1"/>
    </source>
</evidence>
<keyword evidence="4" id="KW-0813">Transport</keyword>
<keyword evidence="2" id="KW-0472">Membrane</keyword>
<keyword evidence="2" id="KW-1133">Transmembrane helix</keyword>
<dbReference type="InterPro" id="IPR006037">
    <property type="entry name" value="RCK_C"/>
</dbReference>
<reference evidence="4 5" key="1">
    <citation type="submission" date="2024-09" db="EMBL/GenBank/DDBJ databases">
        <title>Laminarin stimulates single cell rates of sulfate reduction while oxygen inhibits transcriptomic activity in coastal marine sediment.</title>
        <authorList>
            <person name="Lindsay M."/>
            <person name="Orcutt B."/>
            <person name="Emerson D."/>
            <person name="Stepanauskas R."/>
            <person name="D'Angelo T."/>
        </authorList>
    </citation>
    <scope>NUCLEOTIDE SEQUENCE [LARGE SCALE GENOMIC DNA]</scope>
    <source>
        <strain evidence="4">SAG AM-311-K15</strain>
    </source>
</reference>
<dbReference type="SUPFAM" id="SSF116726">
    <property type="entry name" value="TrkA C-terminal domain-like"/>
    <property type="match status" value="1"/>
</dbReference>
<dbReference type="PANTHER" id="PTHR43833:SF13">
    <property type="entry name" value="POTASSIUM CHANNEL PROTEIN 2-RELATED"/>
    <property type="match status" value="1"/>
</dbReference>
<dbReference type="Gene3D" id="3.40.50.720">
    <property type="entry name" value="NAD(P)-binding Rossmann-like Domain"/>
    <property type="match status" value="1"/>
</dbReference>
<dbReference type="Pfam" id="PF02254">
    <property type="entry name" value="TrkA_N"/>
    <property type="match status" value="1"/>
</dbReference>
<keyword evidence="4" id="KW-0407">Ion channel</keyword>
<evidence type="ECO:0000259" key="3">
    <source>
        <dbReference type="PROSITE" id="PS51202"/>
    </source>
</evidence>